<keyword evidence="1" id="KW-1133">Transmembrane helix</keyword>
<evidence type="ECO:0000313" key="3">
    <source>
        <dbReference type="Proteomes" id="UP000027746"/>
    </source>
</evidence>
<organism evidence="2 3">
    <name type="scientific">Pseudosulfitobacter pseudonitzschiae</name>
    <dbReference type="NCBI Taxonomy" id="1402135"/>
    <lineage>
        <taxon>Bacteria</taxon>
        <taxon>Pseudomonadati</taxon>
        <taxon>Pseudomonadota</taxon>
        <taxon>Alphaproteobacteria</taxon>
        <taxon>Rhodobacterales</taxon>
        <taxon>Roseobacteraceae</taxon>
        <taxon>Pseudosulfitobacter</taxon>
    </lineage>
</organism>
<evidence type="ECO:0000313" key="2">
    <source>
        <dbReference type="EMBL" id="KEJ93923.1"/>
    </source>
</evidence>
<comment type="caution">
    <text evidence="2">The sequence shown here is derived from an EMBL/GenBank/DDBJ whole genome shotgun (WGS) entry which is preliminary data.</text>
</comment>
<keyword evidence="3" id="KW-1185">Reference proteome</keyword>
<protein>
    <submittedName>
        <fullName evidence="2">Uncharacterized protein</fullName>
    </submittedName>
</protein>
<name>A0A073IUA9_9RHOB</name>
<dbReference type="Proteomes" id="UP000027746">
    <property type="component" value="Unassembled WGS sequence"/>
</dbReference>
<keyword evidence="1" id="KW-0812">Transmembrane</keyword>
<feature type="transmembrane region" description="Helical" evidence="1">
    <location>
        <begin position="49"/>
        <end position="70"/>
    </location>
</feature>
<accession>A0A073IUA9</accession>
<reference evidence="2 3" key="1">
    <citation type="submission" date="2014-01" db="EMBL/GenBank/DDBJ databases">
        <title>Sulfitobacter sp. H3 (MCCC 1A00686) Genome Sequencing.</title>
        <authorList>
            <person name="Lai Q."/>
            <person name="Hong Z."/>
        </authorList>
    </citation>
    <scope>NUCLEOTIDE SEQUENCE [LARGE SCALE GENOMIC DNA]</scope>
    <source>
        <strain evidence="2 3">H3</strain>
    </source>
</reference>
<gene>
    <name evidence="2" type="ORF">SUH3_12110</name>
</gene>
<dbReference type="GeneID" id="68869767"/>
<dbReference type="AlphaFoldDB" id="A0A073IUA9"/>
<dbReference type="EMBL" id="JAMD01000022">
    <property type="protein sequence ID" value="KEJ93923.1"/>
    <property type="molecule type" value="Genomic_DNA"/>
</dbReference>
<dbReference type="RefSeq" id="WP_037931170.1">
    <property type="nucleotide sequence ID" value="NZ_CP054599.1"/>
</dbReference>
<proteinExistence type="predicted"/>
<sequence length="71" mass="7218">MNGLPSELLAVGALAVGAFVSGFLAYQLVADLLRYTGSPYKSGLPSLSTRKLCALAFIAAALLATGYAALP</sequence>
<keyword evidence="1" id="KW-0472">Membrane</keyword>
<evidence type="ECO:0000256" key="1">
    <source>
        <dbReference type="SAM" id="Phobius"/>
    </source>
</evidence>